<reference evidence="8 9" key="1">
    <citation type="submission" date="2016-10" db="EMBL/GenBank/DDBJ databases">
        <title>Draft Genome sequence of Alkanindiges sp. strain H1.</title>
        <authorList>
            <person name="Subhash Y."/>
            <person name="Lee S."/>
        </authorList>
    </citation>
    <scope>NUCLEOTIDE SEQUENCE [LARGE SCALE GENOMIC DNA]</scope>
    <source>
        <strain evidence="8 9">H1</strain>
    </source>
</reference>
<proteinExistence type="predicted"/>
<dbReference type="STRING" id="1907941.BKE30_02135"/>
<dbReference type="OrthoDB" id="5292592at2"/>
<keyword evidence="5 6" id="KW-0472">Membrane</keyword>
<dbReference type="Proteomes" id="UP000192132">
    <property type="component" value="Unassembled WGS sequence"/>
</dbReference>
<dbReference type="EMBL" id="MLCN01000006">
    <property type="protein sequence ID" value="ONG41906.1"/>
    <property type="molecule type" value="Genomic_DNA"/>
</dbReference>
<dbReference type="GO" id="GO:0005886">
    <property type="term" value="C:plasma membrane"/>
    <property type="evidence" value="ECO:0007669"/>
    <property type="project" value="UniProtKB-SubCell"/>
</dbReference>
<organism evidence="8 9">
    <name type="scientific">Alkanindiges hydrocarboniclasticus</name>
    <dbReference type="NCBI Taxonomy" id="1907941"/>
    <lineage>
        <taxon>Bacteria</taxon>
        <taxon>Pseudomonadati</taxon>
        <taxon>Pseudomonadota</taxon>
        <taxon>Gammaproteobacteria</taxon>
        <taxon>Moraxellales</taxon>
        <taxon>Moraxellaceae</taxon>
        <taxon>Alkanindiges</taxon>
    </lineage>
</organism>
<evidence type="ECO:0000256" key="2">
    <source>
        <dbReference type="ARBA" id="ARBA00022475"/>
    </source>
</evidence>
<evidence type="ECO:0000256" key="5">
    <source>
        <dbReference type="ARBA" id="ARBA00023136"/>
    </source>
</evidence>
<keyword evidence="4 6" id="KW-1133">Transmembrane helix</keyword>
<feature type="transmembrane region" description="Helical" evidence="6">
    <location>
        <begin position="294"/>
        <end position="321"/>
    </location>
</feature>
<feature type="transmembrane region" description="Helical" evidence="6">
    <location>
        <begin position="249"/>
        <end position="273"/>
    </location>
</feature>
<dbReference type="AlphaFoldDB" id="A0A1S8CXY6"/>
<evidence type="ECO:0000256" key="1">
    <source>
        <dbReference type="ARBA" id="ARBA00004651"/>
    </source>
</evidence>
<protein>
    <recommendedName>
        <fullName evidence="7">ABC3 transporter permease C-terminal domain-containing protein</fullName>
    </recommendedName>
</protein>
<feature type="transmembrane region" description="Helical" evidence="6">
    <location>
        <begin position="687"/>
        <end position="711"/>
    </location>
</feature>
<feature type="transmembrane region" description="Helical" evidence="6">
    <location>
        <begin position="341"/>
        <end position="364"/>
    </location>
</feature>
<name>A0A1S8CXY6_9GAMM</name>
<evidence type="ECO:0000313" key="9">
    <source>
        <dbReference type="Proteomes" id="UP000192132"/>
    </source>
</evidence>
<feature type="transmembrane region" description="Helical" evidence="6">
    <location>
        <begin position="773"/>
        <end position="791"/>
    </location>
</feature>
<feature type="transmembrane region" description="Helical" evidence="6">
    <location>
        <begin position="458"/>
        <end position="476"/>
    </location>
</feature>
<gene>
    <name evidence="8" type="ORF">BKE30_02135</name>
</gene>
<comment type="subcellular location">
    <subcellularLocation>
        <location evidence="1">Cell membrane</location>
        <topology evidence="1">Multi-pass membrane protein</topology>
    </subcellularLocation>
</comment>
<feature type="transmembrane region" description="Helical" evidence="6">
    <location>
        <begin position="385"/>
        <end position="407"/>
    </location>
</feature>
<keyword evidence="3 6" id="KW-0812">Transmembrane</keyword>
<accession>A0A1S8CXY6</accession>
<evidence type="ECO:0000256" key="6">
    <source>
        <dbReference type="SAM" id="Phobius"/>
    </source>
</evidence>
<keyword evidence="2" id="KW-1003">Cell membrane</keyword>
<feature type="domain" description="ABC3 transporter permease C-terminal" evidence="7">
    <location>
        <begin position="690"/>
        <end position="790"/>
    </location>
</feature>
<evidence type="ECO:0000256" key="3">
    <source>
        <dbReference type="ARBA" id="ARBA00022692"/>
    </source>
</evidence>
<dbReference type="PANTHER" id="PTHR30287:SF1">
    <property type="entry name" value="INNER MEMBRANE PROTEIN"/>
    <property type="match status" value="1"/>
</dbReference>
<feature type="transmembrane region" description="Helical" evidence="6">
    <location>
        <begin position="413"/>
        <end position="437"/>
    </location>
</feature>
<dbReference type="Pfam" id="PF02687">
    <property type="entry name" value="FtsX"/>
    <property type="match status" value="2"/>
</dbReference>
<feature type="domain" description="ABC3 transporter permease C-terminal" evidence="7">
    <location>
        <begin position="252"/>
        <end position="362"/>
    </location>
</feature>
<dbReference type="PANTHER" id="PTHR30287">
    <property type="entry name" value="MEMBRANE COMPONENT OF PREDICTED ABC SUPERFAMILY METABOLITE UPTAKE TRANSPORTER"/>
    <property type="match status" value="1"/>
</dbReference>
<sequence length="810" mass="89081">MGLFILMLRQSMVGRGVWMLFAALVLAVTATTALRFTSDTLSIAINQQAGQLLAGDLVLSSNQPLDAVWQQRAQDSQLRTNASTVFSSMAQTGEQFVLVNVKAVNPGFPLRGTLGIEPVQSSSTGIPAPQTIWLTPRLFDLLKVRLGDQIRIGDASFKVMASIVRDPNQETGMSGFSPTVIINQQDVARTKAIQVGSRIDYRLIMAGQPQQVQAFEQRYKDNLPQGVQLRTASQGNTRLMRPVRTLDDYAQIASILTMLLCGVAIALACQRYVTEQIDQFAMLRCLGAGHRQMILVYLGLLGLLLLAAAISGTIVGAGVAYGLLHILHQALPALELQFQPVILLGMPLLTGIFAAAVLLAGFAVPDLLRLIYVSPLRVIRRVEQHFSWSKILIGGSAFLALFVFLLVQTGKLGLSITLLGGVLVLLAVLYVITLLMLKLIQKTSFGQSYIRQPRQISLQILALSLGLGLLTILLFLRNDLMQRWQTSLPQGTPNQFVYGLPPDQKAEFVQRLQLQQWQGTPLYPNIKGRLIAKNGQPFSAAQTKQHNSLRRELNLTQSSQFPADNQVLAGKPFNAVNQVSVEQETATSLGINLGDQLTMSLPEGNLVAEVVSIRSVNWDSFSPNFFFIYSPGSMDEFAGSYLGSFYVPPTQHQQLAQLIADFPTTVFIDIDAVLNEVRRLLEVLGQALALLAALVSIAGVLVLLASLQLLVDQRQREVILLRVIGLSRQQLRMRLSVEMALIGVLAGFMAVILAESVAALMSWRLNIPFGLHYSWWIILPVIMLCLALLIGQSRLRPLWNTSPLMILRRE</sequence>
<comment type="caution">
    <text evidence="8">The sequence shown here is derived from an EMBL/GenBank/DDBJ whole genome shotgun (WGS) entry which is preliminary data.</text>
</comment>
<evidence type="ECO:0000259" key="7">
    <source>
        <dbReference type="Pfam" id="PF02687"/>
    </source>
</evidence>
<evidence type="ECO:0000256" key="4">
    <source>
        <dbReference type="ARBA" id="ARBA00022989"/>
    </source>
</evidence>
<evidence type="ECO:0000313" key="8">
    <source>
        <dbReference type="EMBL" id="ONG41906.1"/>
    </source>
</evidence>
<dbReference type="InterPro" id="IPR038766">
    <property type="entry name" value="Membrane_comp_ABC_pdt"/>
</dbReference>
<keyword evidence="9" id="KW-1185">Reference proteome</keyword>
<dbReference type="RefSeq" id="WP_076877027.1">
    <property type="nucleotide sequence ID" value="NZ_MLCN01000006.1"/>
</dbReference>
<feature type="transmembrane region" description="Helical" evidence="6">
    <location>
        <begin position="731"/>
        <end position="753"/>
    </location>
</feature>
<dbReference type="InterPro" id="IPR003838">
    <property type="entry name" value="ABC3_permease_C"/>
</dbReference>